<organism evidence="1">
    <name type="scientific">freshwater metagenome</name>
    <dbReference type="NCBI Taxonomy" id="449393"/>
    <lineage>
        <taxon>unclassified sequences</taxon>
        <taxon>metagenomes</taxon>
        <taxon>ecological metagenomes</taxon>
    </lineage>
</organism>
<name>A0A6J6PFL7_9ZZZZ</name>
<proteinExistence type="predicted"/>
<dbReference type="EMBL" id="CAEZXP010000003">
    <property type="protein sequence ID" value="CAB4698330.1"/>
    <property type="molecule type" value="Genomic_DNA"/>
</dbReference>
<accession>A0A6J6PFL7</accession>
<reference evidence="1" key="1">
    <citation type="submission" date="2020-05" db="EMBL/GenBank/DDBJ databases">
        <authorList>
            <person name="Chiriac C."/>
            <person name="Salcher M."/>
            <person name="Ghai R."/>
            <person name="Kavagutti S V."/>
        </authorList>
    </citation>
    <scope>NUCLEOTIDE SEQUENCE</scope>
</reference>
<dbReference type="AlphaFoldDB" id="A0A6J6PFL7"/>
<gene>
    <name evidence="1" type="ORF">UFOPK2399_01178</name>
</gene>
<evidence type="ECO:0000313" key="1">
    <source>
        <dbReference type="EMBL" id="CAB4698330.1"/>
    </source>
</evidence>
<protein>
    <submittedName>
        <fullName evidence="1">Unannotated protein</fullName>
    </submittedName>
</protein>
<sequence>MFSATTLHVRLSLIASLLTALVFAAAAVAADPNDAKTRIDGVDQARAEAQLLQVGDLGAAWTGGKKKATNFKLPACPNFHPKQSDLTVTGHIESVFTNGNGGIQVEADVQIMKTAAQVTTQYARIFRTGVLPCLQYDVLKSVGTSAKIKGATELDITGGVPVHAFRVSVTVGKTTQPIYLDFLYFAKGRTEYSVNVVAPSTQAAQLKSFEESIVTRLLARNRV</sequence>